<feature type="compositionally biased region" description="Basic and acidic residues" evidence="4">
    <location>
        <begin position="264"/>
        <end position="298"/>
    </location>
</feature>
<keyword evidence="2 3" id="KW-0233">DNA recombination</keyword>
<proteinExistence type="inferred from homology"/>
<evidence type="ECO:0000256" key="3">
    <source>
        <dbReference type="HAMAP-Rule" id="MF_01875"/>
    </source>
</evidence>
<dbReference type="AlphaFoldDB" id="F3NGL0"/>
<name>F3NGL0_9ACTN</name>
<dbReference type="InterPro" id="IPR006164">
    <property type="entry name" value="DNA_bd_Ku70/Ku80"/>
</dbReference>
<dbReference type="HAMAP" id="MF_01875">
    <property type="entry name" value="Prokaryotic_Ku"/>
    <property type="match status" value="1"/>
</dbReference>
<dbReference type="InterPro" id="IPR009187">
    <property type="entry name" value="Prok_Ku"/>
</dbReference>
<evidence type="ECO:0000313" key="8">
    <source>
        <dbReference type="Proteomes" id="UP000003022"/>
    </source>
</evidence>
<reference evidence="7 8" key="1">
    <citation type="journal article" date="2011" name="J. Bacteriol.">
        <title>Draft genome sequence of the marine bacterium Streptomyces griseoaurantiacus M045, which produces novel manumycin-type antibiotics with a pABA core component.</title>
        <authorList>
            <person name="Li F."/>
            <person name="Jiang P."/>
            <person name="Zheng H."/>
            <person name="Wang S."/>
            <person name="Zhao G."/>
            <person name="Qin S."/>
            <person name="Liu Z."/>
        </authorList>
    </citation>
    <scope>NUCLEOTIDE SEQUENCE [LARGE SCALE GENOMIC DNA]</scope>
    <source>
        <strain evidence="7 8">M045</strain>
    </source>
</reference>
<comment type="subunit">
    <text evidence="3">Homodimer. Interacts with LigD.</text>
</comment>
<feature type="domain" description="Rho termination factor-like N-terminal" evidence="6">
    <location>
        <begin position="330"/>
        <end position="370"/>
    </location>
</feature>
<dbReference type="GO" id="GO:0006303">
    <property type="term" value="P:double-strand break repair via nonhomologous end joining"/>
    <property type="evidence" value="ECO:0007669"/>
    <property type="project" value="UniProtKB-UniRule"/>
</dbReference>
<keyword evidence="3" id="KW-0234">DNA repair</keyword>
<feature type="domain" description="Ku" evidence="5">
    <location>
        <begin position="55"/>
        <end position="185"/>
    </location>
</feature>
<keyword evidence="1 3" id="KW-0238">DNA-binding</keyword>
<dbReference type="GO" id="GO:0006310">
    <property type="term" value="P:DNA recombination"/>
    <property type="evidence" value="ECO:0007669"/>
    <property type="project" value="UniProtKB-KW"/>
</dbReference>
<dbReference type="STRING" id="996637.SGM_2274"/>
<comment type="function">
    <text evidence="3">With LigD forms a non-homologous end joining (NHEJ) DNA repair enzyme, which repairs dsDNA breaks with reduced fidelity. Binds linear dsDNA with 5'- and 3'- overhangs but not closed circular dsDNA nor ssDNA. Recruits and stimulates the ligase activity of LigD.</text>
</comment>
<evidence type="ECO:0000256" key="2">
    <source>
        <dbReference type="ARBA" id="ARBA00023172"/>
    </source>
</evidence>
<dbReference type="Pfam" id="PF02735">
    <property type="entry name" value="Ku"/>
    <property type="match status" value="1"/>
</dbReference>
<dbReference type="GO" id="GO:0003690">
    <property type="term" value="F:double-stranded DNA binding"/>
    <property type="evidence" value="ECO:0007669"/>
    <property type="project" value="UniProtKB-UniRule"/>
</dbReference>
<protein>
    <recommendedName>
        <fullName evidence="3">Non-homologous end joining protein Ku</fullName>
    </recommendedName>
</protein>
<dbReference type="FunFam" id="2.40.290.10:FF:000004">
    <property type="entry name" value="Non-homologous end joining protein Ku"/>
    <property type="match status" value="1"/>
</dbReference>
<dbReference type="eggNOG" id="COG1273">
    <property type="taxonomic scope" value="Bacteria"/>
</dbReference>
<sequence length="375" mass="41868">MVMARAIWTGVLTFGLVTVPVGLFTATEDHTVHFHQLQRGTADRVRNKRINERTGEDVDTKDIVKGYEVDPGEYVVVEPEELDEVAPGRSRTVDITDFVELAEIEPVYFARTYYVAPRGEQYLKVYELLRAALERTGRVGIATFVMRGRQYLTALRATERVLVLQTLHWADEVRDPGGELPELPSERVEGGKELDMAARLVETLSAPWEPARYHDTYQERVRELVRAKAEGQEVAATEEAPEATDVLDLMTALQGSIDRAGGASRDKRPGREERKTERSRVSAKEDRRPEGRKDDRGRTASQPGRGRAPARSDRGSSSETGHGRAAGRSDLRKLSKAELYRRAADQGVEGRSRMSRDDLVEALSRSGKGRKKAAA</sequence>
<dbReference type="SMART" id="SM00959">
    <property type="entry name" value="Rho_N"/>
    <property type="match status" value="1"/>
</dbReference>
<comment type="caution">
    <text evidence="7">The sequence shown here is derived from an EMBL/GenBank/DDBJ whole genome shotgun (WGS) entry which is preliminary data.</text>
</comment>
<dbReference type="SUPFAM" id="SSF100939">
    <property type="entry name" value="SPOC domain-like"/>
    <property type="match status" value="1"/>
</dbReference>
<dbReference type="Proteomes" id="UP000003022">
    <property type="component" value="Unassembled WGS sequence"/>
</dbReference>
<keyword evidence="3" id="KW-0227">DNA damage</keyword>
<dbReference type="GO" id="GO:0006353">
    <property type="term" value="P:DNA-templated transcription termination"/>
    <property type="evidence" value="ECO:0007669"/>
    <property type="project" value="InterPro"/>
</dbReference>
<dbReference type="SMART" id="SM00559">
    <property type="entry name" value="Ku78"/>
    <property type="match status" value="1"/>
</dbReference>
<evidence type="ECO:0000256" key="4">
    <source>
        <dbReference type="SAM" id="MobiDB-lite"/>
    </source>
</evidence>
<evidence type="ECO:0000313" key="7">
    <source>
        <dbReference type="EMBL" id="EGG47350.1"/>
    </source>
</evidence>
<accession>F3NGL0</accession>
<evidence type="ECO:0000256" key="1">
    <source>
        <dbReference type="ARBA" id="ARBA00023125"/>
    </source>
</evidence>
<dbReference type="Gene3D" id="2.40.290.10">
    <property type="match status" value="1"/>
</dbReference>
<keyword evidence="8" id="KW-1185">Reference proteome</keyword>
<organism evidence="7 8">
    <name type="scientific">Streptomyces griseoaurantiacus M045</name>
    <dbReference type="NCBI Taxonomy" id="996637"/>
    <lineage>
        <taxon>Bacteria</taxon>
        <taxon>Bacillati</taxon>
        <taxon>Actinomycetota</taxon>
        <taxon>Actinomycetes</taxon>
        <taxon>Kitasatosporales</taxon>
        <taxon>Streptomycetaceae</taxon>
        <taxon>Streptomyces</taxon>
        <taxon>Streptomyces aurantiacus group</taxon>
    </lineage>
</organism>
<dbReference type="PANTHER" id="PTHR41251:SF1">
    <property type="entry name" value="NON-HOMOLOGOUS END JOINING PROTEIN KU"/>
    <property type="match status" value="1"/>
</dbReference>
<feature type="compositionally biased region" description="Basic and acidic residues" evidence="4">
    <location>
        <begin position="327"/>
        <end position="359"/>
    </location>
</feature>
<gene>
    <name evidence="3" type="primary">ku</name>
    <name evidence="7" type="ORF">SGM_2274</name>
</gene>
<dbReference type="EMBL" id="AEYX01000032">
    <property type="protein sequence ID" value="EGG47350.1"/>
    <property type="molecule type" value="Genomic_DNA"/>
</dbReference>
<dbReference type="InterPro" id="IPR011112">
    <property type="entry name" value="Rho-like_N"/>
</dbReference>
<evidence type="ECO:0000259" key="5">
    <source>
        <dbReference type="SMART" id="SM00559"/>
    </source>
</evidence>
<dbReference type="NCBIfam" id="TIGR02772">
    <property type="entry name" value="Ku_bact"/>
    <property type="match status" value="1"/>
</dbReference>
<feature type="region of interest" description="Disordered" evidence="4">
    <location>
        <begin position="255"/>
        <end position="375"/>
    </location>
</feature>
<dbReference type="InterPro" id="IPR016194">
    <property type="entry name" value="SPOC-like_C_dom_sf"/>
</dbReference>
<dbReference type="CDD" id="cd00789">
    <property type="entry name" value="KU_like"/>
    <property type="match status" value="1"/>
</dbReference>
<comment type="similarity">
    <text evidence="3">Belongs to the prokaryotic Ku family.</text>
</comment>
<evidence type="ECO:0000259" key="6">
    <source>
        <dbReference type="SMART" id="SM00959"/>
    </source>
</evidence>
<dbReference type="PANTHER" id="PTHR41251">
    <property type="entry name" value="NON-HOMOLOGOUS END JOINING PROTEIN KU"/>
    <property type="match status" value="1"/>
</dbReference>